<evidence type="ECO:0000256" key="4">
    <source>
        <dbReference type="ARBA" id="ARBA00022989"/>
    </source>
</evidence>
<keyword evidence="4 6" id="KW-1133">Transmembrane helix</keyword>
<evidence type="ECO:0000313" key="7">
    <source>
        <dbReference type="EMBL" id="KAF9958860.1"/>
    </source>
</evidence>
<feature type="transmembrane region" description="Helical" evidence="6">
    <location>
        <begin position="71"/>
        <end position="95"/>
    </location>
</feature>
<feature type="transmembrane region" description="Helical" evidence="6">
    <location>
        <begin position="153"/>
        <end position="174"/>
    </location>
</feature>
<dbReference type="OrthoDB" id="4078873at2759"/>
<feature type="transmembrane region" description="Helical" evidence="6">
    <location>
        <begin position="268"/>
        <end position="288"/>
    </location>
</feature>
<proteinExistence type="predicted"/>
<dbReference type="GO" id="GO:0012505">
    <property type="term" value="C:endomembrane system"/>
    <property type="evidence" value="ECO:0007669"/>
    <property type="project" value="UniProtKB-SubCell"/>
</dbReference>
<evidence type="ECO:0000256" key="3">
    <source>
        <dbReference type="ARBA" id="ARBA00022692"/>
    </source>
</evidence>
<dbReference type="EMBL" id="JAAAHW010006541">
    <property type="protein sequence ID" value="KAF9958860.1"/>
    <property type="molecule type" value="Genomic_DNA"/>
</dbReference>
<reference evidence="7" key="1">
    <citation type="journal article" date="2020" name="Fungal Divers.">
        <title>Resolving the Mortierellaceae phylogeny through synthesis of multi-gene phylogenetics and phylogenomics.</title>
        <authorList>
            <person name="Vandepol N."/>
            <person name="Liber J."/>
            <person name="Desiro A."/>
            <person name="Na H."/>
            <person name="Kennedy M."/>
            <person name="Barry K."/>
            <person name="Grigoriev I.V."/>
            <person name="Miller A.N."/>
            <person name="O'Donnell K."/>
            <person name="Stajich J.E."/>
            <person name="Bonito G."/>
        </authorList>
    </citation>
    <scope>NUCLEOTIDE SEQUENCE</scope>
    <source>
        <strain evidence="7">MES-2147</strain>
    </source>
</reference>
<name>A0A9P6M071_9FUNG</name>
<feature type="transmembrane region" description="Helical" evidence="6">
    <location>
        <begin position="42"/>
        <end position="59"/>
    </location>
</feature>
<dbReference type="PANTHER" id="PTHR23501:SF191">
    <property type="entry name" value="VACUOLAR BASIC AMINO ACID TRANSPORTER 4"/>
    <property type="match status" value="1"/>
</dbReference>
<dbReference type="GO" id="GO:0005886">
    <property type="term" value="C:plasma membrane"/>
    <property type="evidence" value="ECO:0007669"/>
    <property type="project" value="TreeGrafter"/>
</dbReference>
<comment type="subcellular location">
    <subcellularLocation>
        <location evidence="1">Endomembrane system</location>
        <topology evidence="1">Multi-pass membrane protein</topology>
    </subcellularLocation>
</comment>
<dbReference type="PANTHER" id="PTHR23501">
    <property type="entry name" value="MAJOR FACILITATOR SUPERFAMILY"/>
    <property type="match status" value="1"/>
</dbReference>
<protein>
    <submittedName>
        <fullName evidence="7">Uncharacterized protein</fullName>
    </submittedName>
</protein>
<keyword evidence="8" id="KW-1185">Reference proteome</keyword>
<sequence length="362" mass="39661">MYSALGVVAALLESTSLTCILPTILEILSAALVPFYTKVSDVVGRAQALTFALVFYLIGYTSNTFCNLGQIAYGIGSTGMLTLTQVLIAFTTLLIDRGIMFALWDMPAVAIVFISQVLTDPLTIAEGANWRNVYIYHHCLDFRLGRHCALNTPLIIGIFVSGIIALGLLIFWEIKYTTKPIMPMRIWANRTCFGGLIAYYTLYLVVSRDITFGRAFLLERGYQVAYPIFELLTGLMMKRFNTCRPFIWIGITIGLGLMIVARPTSSDAFVVISQIIAGGAAGMANLAASGIVTEAVDKSDVSTVFGLTKHIKSGEYDEYRAMNAPLDYIQNLGPEVKGQLIEAYADSQMLMLIIAMSMAVIV</sequence>
<dbReference type="SUPFAM" id="SSF103473">
    <property type="entry name" value="MFS general substrate transporter"/>
    <property type="match status" value="1"/>
</dbReference>
<dbReference type="AlphaFoldDB" id="A0A9P6M071"/>
<accession>A0A9P6M071</accession>
<evidence type="ECO:0000256" key="6">
    <source>
        <dbReference type="SAM" id="Phobius"/>
    </source>
</evidence>
<dbReference type="GO" id="GO:0022857">
    <property type="term" value="F:transmembrane transporter activity"/>
    <property type="evidence" value="ECO:0007669"/>
    <property type="project" value="TreeGrafter"/>
</dbReference>
<feature type="transmembrane region" description="Helical" evidence="6">
    <location>
        <begin position="101"/>
        <end position="119"/>
    </location>
</feature>
<evidence type="ECO:0000256" key="2">
    <source>
        <dbReference type="ARBA" id="ARBA00022448"/>
    </source>
</evidence>
<keyword evidence="3 6" id="KW-0812">Transmembrane</keyword>
<feature type="transmembrane region" description="Helical" evidence="6">
    <location>
        <begin position="245"/>
        <end position="262"/>
    </location>
</feature>
<gene>
    <name evidence="7" type="ORF">BGZ65_001113</name>
</gene>
<dbReference type="Gene3D" id="1.20.1250.20">
    <property type="entry name" value="MFS general substrate transporter like domains"/>
    <property type="match status" value="1"/>
</dbReference>
<feature type="transmembrane region" description="Helical" evidence="6">
    <location>
        <begin position="186"/>
        <end position="206"/>
    </location>
</feature>
<dbReference type="InterPro" id="IPR036259">
    <property type="entry name" value="MFS_trans_sf"/>
</dbReference>
<evidence type="ECO:0000256" key="5">
    <source>
        <dbReference type="ARBA" id="ARBA00023136"/>
    </source>
</evidence>
<organism evidence="7 8">
    <name type="scientific">Modicella reniformis</name>
    <dbReference type="NCBI Taxonomy" id="1440133"/>
    <lineage>
        <taxon>Eukaryota</taxon>
        <taxon>Fungi</taxon>
        <taxon>Fungi incertae sedis</taxon>
        <taxon>Mucoromycota</taxon>
        <taxon>Mortierellomycotina</taxon>
        <taxon>Mortierellomycetes</taxon>
        <taxon>Mortierellales</taxon>
        <taxon>Mortierellaceae</taxon>
        <taxon>Modicella</taxon>
    </lineage>
</organism>
<evidence type="ECO:0000256" key="1">
    <source>
        <dbReference type="ARBA" id="ARBA00004127"/>
    </source>
</evidence>
<evidence type="ECO:0000313" key="8">
    <source>
        <dbReference type="Proteomes" id="UP000749646"/>
    </source>
</evidence>
<dbReference type="Proteomes" id="UP000749646">
    <property type="component" value="Unassembled WGS sequence"/>
</dbReference>
<comment type="caution">
    <text evidence="7">The sequence shown here is derived from an EMBL/GenBank/DDBJ whole genome shotgun (WGS) entry which is preliminary data.</text>
</comment>
<keyword evidence="2" id="KW-0813">Transport</keyword>
<keyword evidence="5 6" id="KW-0472">Membrane</keyword>